<dbReference type="VEuPathDB" id="FungiDB:G647_03878"/>
<dbReference type="VEuPathDB" id="FungiDB:CLCR_10321"/>
<dbReference type="SUPFAM" id="SSF75005">
    <property type="entry name" value="Arabinanase/levansucrase/invertase"/>
    <property type="match status" value="1"/>
</dbReference>
<sequence>MAEPSPAESSSLLSGPKKNKWFRESDFSDGLGAGPGAGSPRRRRWFWFIMVFASFVFLAGLALSLAAPQQRRQASGPVIGSNFQDPSVVQLADGSYVAYAGVNGNPAGSNVLIATSPDFSTWTVRYGYDALPNLPSWAASPPHVWAPDVTQLVSSLSVALSDPWLADTGQNNGNFVLYYSVVMAESPSKHCVAAAYAPNAEGPFTPVQTPLFCDLGAGGAIDADGFNDPTTNRQYVVYKVDGNSVGNGGACSNTVAPIAPTPLNLQEVSNDDGYTALGGTSTILLNDPDDGPNIEAPSLTYDASSGTYILFYSSKCFTQAPYNIRYATSTSIYGPFTKQPNPFLVTGSTAANLYIPGGIDVTKDGKKAVFHGDTNMGWFAGDGSKRVRAMYALDLNFAGGAVHPGGLY</sequence>
<evidence type="ECO:0000256" key="1">
    <source>
        <dbReference type="ARBA" id="ARBA00009865"/>
    </source>
</evidence>
<name>A0A1C1CVD8_9EURO</name>
<dbReference type="STRING" id="86049.A0A1C1CVD8"/>
<dbReference type="PANTHER" id="PTHR42812">
    <property type="entry name" value="BETA-XYLOSIDASE"/>
    <property type="match status" value="1"/>
</dbReference>
<dbReference type="PANTHER" id="PTHR42812:SF5">
    <property type="entry name" value="ENDO-ARABINASE"/>
    <property type="match status" value="1"/>
</dbReference>
<evidence type="ECO:0000256" key="6">
    <source>
        <dbReference type="SAM" id="Phobius"/>
    </source>
</evidence>
<dbReference type="InterPro" id="IPR051795">
    <property type="entry name" value="Glycosyl_Hydrlase_43"/>
</dbReference>
<protein>
    <submittedName>
        <fullName evidence="7">Endo-arabinase</fullName>
    </submittedName>
</protein>
<keyword evidence="8" id="KW-1185">Reference proteome</keyword>
<evidence type="ECO:0000313" key="8">
    <source>
        <dbReference type="Proteomes" id="UP000094526"/>
    </source>
</evidence>
<feature type="site" description="Important for catalytic activity, responsible for pKa modulation of the active site Glu and correct orientation of both the proton donor and substrate" evidence="4">
    <location>
        <position position="222"/>
    </location>
</feature>
<keyword evidence="6" id="KW-1133">Transmembrane helix</keyword>
<dbReference type="AlphaFoldDB" id="A0A1C1CVD8"/>
<dbReference type="EMBL" id="LGRB01000008">
    <property type="protein sequence ID" value="OCT52482.1"/>
    <property type="molecule type" value="Genomic_DNA"/>
</dbReference>
<evidence type="ECO:0000256" key="2">
    <source>
        <dbReference type="ARBA" id="ARBA00022801"/>
    </source>
</evidence>
<feature type="transmembrane region" description="Helical" evidence="6">
    <location>
        <begin position="45"/>
        <end position="67"/>
    </location>
</feature>
<dbReference type="GO" id="GO:0005975">
    <property type="term" value="P:carbohydrate metabolic process"/>
    <property type="evidence" value="ECO:0007669"/>
    <property type="project" value="InterPro"/>
</dbReference>
<dbReference type="Gene3D" id="2.115.10.20">
    <property type="entry name" value="Glycosyl hydrolase domain, family 43"/>
    <property type="match status" value="1"/>
</dbReference>
<evidence type="ECO:0000256" key="4">
    <source>
        <dbReference type="PIRSR" id="PIRSR606710-2"/>
    </source>
</evidence>
<dbReference type="eggNOG" id="ENOG502S9PF">
    <property type="taxonomic scope" value="Eukaryota"/>
</dbReference>
<dbReference type="GO" id="GO:0004553">
    <property type="term" value="F:hydrolase activity, hydrolyzing O-glycosyl compounds"/>
    <property type="evidence" value="ECO:0007669"/>
    <property type="project" value="InterPro"/>
</dbReference>
<dbReference type="OrthoDB" id="3879658at2759"/>
<comment type="caution">
    <text evidence="7">The sequence shown here is derived from an EMBL/GenBank/DDBJ whole genome shotgun (WGS) entry which is preliminary data.</text>
</comment>
<keyword evidence="6" id="KW-0812">Transmembrane</keyword>
<dbReference type="InterPro" id="IPR023296">
    <property type="entry name" value="Glyco_hydro_beta-prop_sf"/>
</dbReference>
<keyword evidence="2 5" id="KW-0378">Hydrolase</keyword>
<dbReference type="InterPro" id="IPR006710">
    <property type="entry name" value="Glyco_hydro_43"/>
</dbReference>
<reference evidence="8" key="1">
    <citation type="submission" date="2015-07" db="EMBL/GenBank/DDBJ databases">
        <authorList>
            <person name="Teixeira M.M."/>
            <person name="Souza R.C."/>
            <person name="Almeida L.G."/>
            <person name="Vicente V.A."/>
            <person name="de Hoog S."/>
            <person name="Bocca A.L."/>
            <person name="de Almeida S.R."/>
            <person name="Vasconcelos A.T."/>
            <person name="Felipe M.S."/>
        </authorList>
    </citation>
    <scope>NUCLEOTIDE SEQUENCE [LARGE SCALE GENOMIC DNA]</scope>
    <source>
        <strain evidence="8">KSF</strain>
    </source>
</reference>
<evidence type="ECO:0000256" key="5">
    <source>
        <dbReference type="RuleBase" id="RU361187"/>
    </source>
</evidence>
<dbReference type="Pfam" id="PF04616">
    <property type="entry name" value="Glyco_hydro_43"/>
    <property type="match status" value="1"/>
</dbReference>
<proteinExistence type="inferred from homology"/>
<organism evidence="7 8">
    <name type="scientific">Cladophialophora carrionii</name>
    <dbReference type="NCBI Taxonomy" id="86049"/>
    <lineage>
        <taxon>Eukaryota</taxon>
        <taxon>Fungi</taxon>
        <taxon>Dikarya</taxon>
        <taxon>Ascomycota</taxon>
        <taxon>Pezizomycotina</taxon>
        <taxon>Eurotiomycetes</taxon>
        <taxon>Chaetothyriomycetidae</taxon>
        <taxon>Chaetothyriales</taxon>
        <taxon>Herpotrichiellaceae</taxon>
        <taxon>Cladophialophora</taxon>
    </lineage>
</organism>
<gene>
    <name evidence="7" type="ORF">CLCR_10321</name>
</gene>
<accession>A0A1C1CVD8</accession>
<dbReference type="Proteomes" id="UP000094526">
    <property type="component" value="Unassembled WGS sequence"/>
</dbReference>
<dbReference type="CDD" id="cd08999">
    <property type="entry name" value="GH43_ABN-like"/>
    <property type="match status" value="1"/>
</dbReference>
<keyword evidence="6" id="KW-0472">Membrane</keyword>
<evidence type="ECO:0000313" key="7">
    <source>
        <dbReference type="EMBL" id="OCT52482.1"/>
    </source>
</evidence>
<evidence type="ECO:0000256" key="3">
    <source>
        <dbReference type="ARBA" id="ARBA00023295"/>
    </source>
</evidence>
<keyword evidence="3 5" id="KW-0326">Glycosidase</keyword>
<comment type="similarity">
    <text evidence="1 5">Belongs to the glycosyl hydrolase 43 family.</text>
</comment>